<sequence>MDARDYLIGYRLCTLFWYSSTKSTIQQVCTFLQSENIEGAKKRTMTMTMTMTMMIMMEMTKMTEMMMMNPSKLMTTSRLFHATSRSIKS</sequence>
<evidence type="ECO:0000313" key="2">
    <source>
        <dbReference type="Proteomes" id="UP000828251"/>
    </source>
</evidence>
<proteinExistence type="predicted"/>
<dbReference type="EMBL" id="JAIQCV010000008">
    <property type="protein sequence ID" value="KAH1073233.1"/>
    <property type="molecule type" value="Genomic_DNA"/>
</dbReference>
<gene>
    <name evidence="1" type="ORF">J1N35_025561</name>
</gene>
<protein>
    <submittedName>
        <fullName evidence="1">Uncharacterized protein</fullName>
    </submittedName>
</protein>
<evidence type="ECO:0000313" key="1">
    <source>
        <dbReference type="EMBL" id="KAH1073233.1"/>
    </source>
</evidence>
<reference evidence="1 2" key="1">
    <citation type="journal article" date="2021" name="Plant Biotechnol. J.">
        <title>Multi-omics assisted identification of the key and species-specific regulatory components of drought-tolerant mechanisms in Gossypium stocksii.</title>
        <authorList>
            <person name="Yu D."/>
            <person name="Ke L."/>
            <person name="Zhang D."/>
            <person name="Wu Y."/>
            <person name="Sun Y."/>
            <person name="Mei J."/>
            <person name="Sun J."/>
            <person name="Sun Y."/>
        </authorList>
    </citation>
    <scope>NUCLEOTIDE SEQUENCE [LARGE SCALE GENOMIC DNA]</scope>
    <source>
        <strain evidence="2">cv. E1</strain>
        <tissue evidence="1">Leaf</tissue>
    </source>
</reference>
<organism evidence="1 2">
    <name type="scientific">Gossypium stocksii</name>
    <dbReference type="NCBI Taxonomy" id="47602"/>
    <lineage>
        <taxon>Eukaryota</taxon>
        <taxon>Viridiplantae</taxon>
        <taxon>Streptophyta</taxon>
        <taxon>Embryophyta</taxon>
        <taxon>Tracheophyta</taxon>
        <taxon>Spermatophyta</taxon>
        <taxon>Magnoliopsida</taxon>
        <taxon>eudicotyledons</taxon>
        <taxon>Gunneridae</taxon>
        <taxon>Pentapetalae</taxon>
        <taxon>rosids</taxon>
        <taxon>malvids</taxon>
        <taxon>Malvales</taxon>
        <taxon>Malvaceae</taxon>
        <taxon>Malvoideae</taxon>
        <taxon>Gossypium</taxon>
    </lineage>
</organism>
<dbReference type="Proteomes" id="UP000828251">
    <property type="component" value="Unassembled WGS sequence"/>
</dbReference>
<comment type="caution">
    <text evidence="1">The sequence shown here is derived from an EMBL/GenBank/DDBJ whole genome shotgun (WGS) entry which is preliminary data.</text>
</comment>
<dbReference type="AlphaFoldDB" id="A0A9D3ZYD7"/>
<accession>A0A9D3ZYD7</accession>
<name>A0A9D3ZYD7_9ROSI</name>
<keyword evidence="2" id="KW-1185">Reference proteome</keyword>
<dbReference type="OrthoDB" id="10612061at2759"/>